<protein>
    <submittedName>
        <fullName evidence="1">Uncharacterized protein</fullName>
    </submittedName>
</protein>
<evidence type="ECO:0000313" key="1">
    <source>
        <dbReference type="EMBL" id="MBF1672604.1"/>
    </source>
</evidence>
<name>A0A930LXT9_9MICC</name>
<proteinExistence type="predicted"/>
<sequence>MTENNNQTMSLEDITRALTELAQKVEAIRGGENAAPALDPNDPLNEIAQDDWRATDANDLEEERANNILRESGEPRTIRNFLKALMRKPSADIWYTVRSLDSRKYYRISLVSEEARDLTKPDGSVLRQTRTHDFTLPVPPEELTAGWVIRAEGKVLDVFEMDDKKYAIYEMFS</sequence>
<gene>
    <name evidence="1" type="ORF">HXO65_00090</name>
</gene>
<organism evidence="1 2">
    <name type="scientific">Rothia mucilaginosa</name>
    <dbReference type="NCBI Taxonomy" id="43675"/>
    <lineage>
        <taxon>Bacteria</taxon>
        <taxon>Bacillati</taxon>
        <taxon>Actinomycetota</taxon>
        <taxon>Actinomycetes</taxon>
        <taxon>Micrococcales</taxon>
        <taxon>Micrococcaceae</taxon>
        <taxon>Rothia</taxon>
    </lineage>
</organism>
<comment type="caution">
    <text evidence="1">The sequence shown here is derived from an EMBL/GenBank/DDBJ whole genome shotgun (WGS) entry which is preliminary data.</text>
</comment>
<reference evidence="1" key="1">
    <citation type="submission" date="2020-04" db="EMBL/GenBank/DDBJ databases">
        <title>Deep metagenomics examines the oral microbiome during advanced dental caries in children, revealing novel taxa and co-occurrences with host molecules.</title>
        <authorList>
            <person name="Baker J.L."/>
            <person name="Morton J.T."/>
            <person name="Dinis M."/>
            <person name="Alvarez R."/>
            <person name="Tran N.C."/>
            <person name="Knight R."/>
            <person name="Edlund A."/>
        </authorList>
    </citation>
    <scope>NUCLEOTIDE SEQUENCE</scope>
    <source>
        <strain evidence="1">JCVI_47_bin.3</strain>
    </source>
</reference>
<accession>A0A930LXT9</accession>
<dbReference type="EMBL" id="JABZXS010000001">
    <property type="protein sequence ID" value="MBF1672604.1"/>
    <property type="molecule type" value="Genomic_DNA"/>
</dbReference>
<dbReference type="AlphaFoldDB" id="A0A930LXT9"/>
<evidence type="ECO:0000313" key="2">
    <source>
        <dbReference type="Proteomes" id="UP000785653"/>
    </source>
</evidence>
<dbReference type="Proteomes" id="UP000785653">
    <property type="component" value="Unassembled WGS sequence"/>
</dbReference>